<name>A0AAD7GIN1_MYCRO</name>
<sequence>MKIILTGTTGFIGTEVLTQCLRNADITSIVVLSRRPLPNALSADPKIQVILMKDFKIYPDEVVKQLEGADACIWSMGTTDAIPELEIDYPLAFARAFSPTLVGHRRKFRYLHTSGVLAEKDQIKSLLFLQEGRRIKGMAENEMIAFAKDEVHEGGWETYIVRPAMVLHVEGDMLKRIGGYLLGTVKVNELAAVMIDVVRNGNEEQILQNAEIVAKGKYLVNAQ</sequence>
<dbReference type="Proteomes" id="UP001221757">
    <property type="component" value="Unassembled WGS sequence"/>
</dbReference>
<comment type="caution">
    <text evidence="1">The sequence shown here is derived from an EMBL/GenBank/DDBJ whole genome shotgun (WGS) entry which is preliminary data.</text>
</comment>
<dbReference type="SUPFAM" id="SSF51735">
    <property type="entry name" value="NAD(P)-binding Rossmann-fold domains"/>
    <property type="match status" value="1"/>
</dbReference>
<accession>A0AAD7GIN1</accession>
<evidence type="ECO:0000313" key="2">
    <source>
        <dbReference type="Proteomes" id="UP001221757"/>
    </source>
</evidence>
<protein>
    <recommendedName>
        <fullName evidence="3">NAD(P)-binding domain-containing protein</fullName>
    </recommendedName>
</protein>
<organism evidence="1 2">
    <name type="scientific">Mycena rosella</name>
    <name type="common">Pink bonnet</name>
    <name type="synonym">Agaricus rosellus</name>
    <dbReference type="NCBI Taxonomy" id="1033263"/>
    <lineage>
        <taxon>Eukaryota</taxon>
        <taxon>Fungi</taxon>
        <taxon>Dikarya</taxon>
        <taxon>Basidiomycota</taxon>
        <taxon>Agaricomycotina</taxon>
        <taxon>Agaricomycetes</taxon>
        <taxon>Agaricomycetidae</taxon>
        <taxon>Agaricales</taxon>
        <taxon>Marasmiineae</taxon>
        <taxon>Mycenaceae</taxon>
        <taxon>Mycena</taxon>
    </lineage>
</organism>
<dbReference type="PANTHER" id="PTHR14097">
    <property type="entry name" value="OXIDOREDUCTASE HTATIP2"/>
    <property type="match status" value="1"/>
</dbReference>
<dbReference type="InterPro" id="IPR036291">
    <property type="entry name" value="NAD(P)-bd_dom_sf"/>
</dbReference>
<evidence type="ECO:0000313" key="1">
    <source>
        <dbReference type="EMBL" id="KAJ7696585.1"/>
    </source>
</evidence>
<reference evidence="1" key="1">
    <citation type="submission" date="2023-03" db="EMBL/GenBank/DDBJ databases">
        <title>Massive genome expansion in bonnet fungi (Mycena s.s.) driven by repeated elements and novel gene families across ecological guilds.</title>
        <authorList>
            <consortium name="Lawrence Berkeley National Laboratory"/>
            <person name="Harder C.B."/>
            <person name="Miyauchi S."/>
            <person name="Viragh M."/>
            <person name="Kuo A."/>
            <person name="Thoen E."/>
            <person name="Andreopoulos B."/>
            <person name="Lu D."/>
            <person name="Skrede I."/>
            <person name="Drula E."/>
            <person name="Henrissat B."/>
            <person name="Morin E."/>
            <person name="Kohler A."/>
            <person name="Barry K."/>
            <person name="LaButti K."/>
            <person name="Morin E."/>
            <person name="Salamov A."/>
            <person name="Lipzen A."/>
            <person name="Mereny Z."/>
            <person name="Hegedus B."/>
            <person name="Baldrian P."/>
            <person name="Stursova M."/>
            <person name="Weitz H."/>
            <person name="Taylor A."/>
            <person name="Grigoriev I.V."/>
            <person name="Nagy L.G."/>
            <person name="Martin F."/>
            <person name="Kauserud H."/>
        </authorList>
    </citation>
    <scope>NUCLEOTIDE SEQUENCE</scope>
    <source>
        <strain evidence="1">CBHHK067</strain>
    </source>
</reference>
<dbReference type="Gene3D" id="3.40.50.720">
    <property type="entry name" value="NAD(P)-binding Rossmann-like Domain"/>
    <property type="match status" value="1"/>
</dbReference>
<dbReference type="EMBL" id="JARKIE010000034">
    <property type="protein sequence ID" value="KAJ7696585.1"/>
    <property type="molecule type" value="Genomic_DNA"/>
</dbReference>
<dbReference type="AlphaFoldDB" id="A0AAD7GIN1"/>
<dbReference type="PANTHER" id="PTHR14097:SF9">
    <property type="entry name" value="EPIMERASE, PUTATIVE (AFU_ORTHOLOGUE AFUA_8G07320)-RELATED"/>
    <property type="match status" value="1"/>
</dbReference>
<gene>
    <name evidence="1" type="ORF">B0H17DRAFT_1158660</name>
</gene>
<proteinExistence type="predicted"/>
<evidence type="ECO:0008006" key="3">
    <source>
        <dbReference type="Google" id="ProtNLM"/>
    </source>
</evidence>
<keyword evidence="2" id="KW-1185">Reference proteome</keyword>